<evidence type="ECO:0000313" key="2">
    <source>
        <dbReference type="EMBL" id="ADZ84683.1"/>
    </source>
</evidence>
<feature type="transmembrane region" description="Helical" evidence="1">
    <location>
        <begin position="20"/>
        <end position="40"/>
    </location>
</feature>
<keyword evidence="1" id="KW-0812">Transmembrane</keyword>
<gene>
    <name evidence="2" type="ordered locus">Clole_2986</name>
</gene>
<dbReference type="EMBL" id="CP002582">
    <property type="protein sequence ID" value="ADZ84683.1"/>
    <property type="molecule type" value="Genomic_DNA"/>
</dbReference>
<evidence type="ECO:0000313" key="3">
    <source>
        <dbReference type="Proteomes" id="UP000008467"/>
    </source>
</evidence>
<dbReference type="KEGG" id="cle:Clole_2986"/>
<dbReference type="eggNOG" id="ENOG5033080">
    <property type="taxonomic scope" value="Bacteria"/>
</dbReference>
<dbReference type="HOGENOM" id="CLU_129179_1_1_9"/>
<accession>F2JMN2</accession>
<dbReference type="RefSeq" id="WP_013657963.1">
    <property type="nucleotide sequence ID" value="NC_015275.1"/>
</dbReference>
<reference evidence="2 3" key="1">
    <citation type="journal article" date="2011" name="J. Bacteriol.">
        <title>Complete genome sequence of the cellulose-degrading bacterium Cellulosilyticum lentocellum.</title>
        <authorList>
            <consortium name="US DOE Joint Genome Institute"/>
            <person name="Miller D.A."/>
            <person name="Suen G."/>
            <person name="Bruce D."/>
            <person name="Copeland A."/>
            <person name="Cheng J.F."/>
            <person name="Detter C."/>
            <person name="Goodwin L.A."/>
            <person name="Han C.S."/>
            <person name="Hauser L.J."/>
            <person name="Land M.L."/>
            <person name="Lapidus A."/>
            <person name="Lucas S."/>
            <person name="Meincke L."/>
            <person name="Pitluck S."/>
            <person name="Tapia R."/>
            <person name="Teshima H."/>
            <person name="Woyke T."/>
            <person name="Fox B.G."/>
            <person name="Angert E.R."/>
            <person name="Currie C.R."/>
        </authorList>
    </citation>
    <scope>NUCLEOTIDE SEQUENCE [LARGE SCALE GENOMIC DNA]</scope>
    <source>
        <strain evidence="3">ATCC 49066 / DSM 5427 / NCIMB 11756 / RHM5</strain>
    </source>
</reference>
<dbReference type="STRING" id="642492.Clole_2986"/>
<keyword evidence="1" id="KW-1133">Transmembrane helix</keyword>
<organism evidence="2 3">
    <name type="scientific">Cellulosilyticum lentocellum (strain ATCC 49066 / DSM 5427 / NCIMB 11756 / RHM5)</name>
    <name type="common">Clostridium lentocellum</name>
    <dbReference type="NCBI Taxonomy" id="642492"/>
    <lineage>
        <taxon>Bacteria</taxon>
        <taxon>Bacillati</taxon>
        <taxon>Bacillota</taxon>
        <taxon>Clostridia</taxon>
        <taxon>Lachnospirales</taxon>
        <taxon>Cellulosilyticaceae</taxon>
        <taxon>Cellulosilyticum</taxon>
    </lineage>
</organism>
<sequence length="147" mass="15770">MVEGNTKKLLRSIMAKAASYVEILISALLLIGILIGAINLGTELIAMGKVALIAPDITMPVEEYLATGLQLIIGVEFIKMISKHTVGSTIDVLLFAIARKLVVSHGGAIDLLLGIIAIAILFIIKRYFGNKCERCPIDPAKAKLKES</sequence>
<dbReference type="AlphaFoldDB" id="F2JMN2"/>
<name>F2JMN2_CELLD</name>
<feature type="transmembrane region" description="Helical" evidence="1">
    <location>
        <begin position="102"/>
        <end position="124"/>
    </location>
</feature>
<dbReference type="Proteomes" id="UP000008467">
    <property type="component" value="Chromosome"/>
</dbReference>
<evidence type="ECO:0000256" key="1">
    <source>
        <dbReference type="SAM" id="Phobius"/>
    </source>
</evidence>
<protein>
    <submittedName>
        <fullName evidence="2">Transporter, putative</fullName>
    </submittedName>
</protein>
<keyword evidence="1" id="KW-0472">Membrane</keyword>
<proteinExistence type="predicted"/>
<keyword evidence="3" id="KW-1185">Reference proteome</keyword>